<dbReference type="Proteomes" id="UP000070366">
    <property type="component" value="Unassembled WGS sequence"/>
</dbReference>
<evidence type="ECO:0000313" key="3">
    <source>
        <dbReference type="Proteomes" id="UP000070366"/>
    </source>
</evidence>
<sequence length="52" mass="6049">MRRDQGKTVEIRRRKVRGLNCLQHGSRLPFEPAQKKRSKFVPSAEKGTERGK</sequence>
<proteinExistence type="predicted"/>
<protein>
    <submittedName>
        <fullName evidence="2">Uncharacterized protein</fullName>
    </submittedName>
</protein>
<dbReference type="STRING" id="626937.HMPREF3293_01563"/>
<gene>
    <name evidence="2" type="ORF">HMPREF3293_01563</name>
</gene>
<evidence type="ECO:0000256" key="1">
    <source>
        <dbReference type="SAM" id="MobiDB-lite"/>
    </source>
</evidence>
<dbReference type="AlphaFoldDB" id="A0A136Q4Q7"/>
<feature type="region of interest" description="Disordered" evidence="1">
    <location>
        <begin position="20"/>
        <end position="52"/>
    </location>
</feature>
<dbReference type="EMBL" id="LSZW01000060">
    <property type="protein sequence ID" value="KXK65639.1"/>
    <property type="molecule type" value="Genomic_DNA"/>
</dbReference>
<keyword evidence="3" id="KW-1185">Reference proteome</keyword>
<comment type="caution">
    <text evidence="2">The sequence shown here is derived from an EMBL/GenBank/DDBJ whole genome shotgun (WGS) entry which is preliminary data.</text>
</comment>
<organism evidence="2 3">
    <name type="scientific">Christensenella minuta</name>
    <dbReference type="NCBI Taxonomy" id="626937"/>
    <lineage>
        <taxon>Bacteria</taxon>
        <taxon>Bacillati</taxon>
        <taxon>Bacillota</taxon>
        <taxon>Clostridia</taxon>
        <taxon>Christensenellales</taxon>
        <taxon>Christensenellaceae</taxon>
        <taxon>Christensenella</taxon>
    </lineage>
</organism>
<reference evidence="2 3" key="1">
    <citation type="submission" date="2016-02" db="EMBL/GenBank/DDBJ databases">
        <authorList>
            <person name="Wen L."/>
            <person name="He K."/>
            <person name="Yang H."/>
        </authorList>
    </citation>
    <scope>NUCLEOTIDE SEQUENCE [LARGE SCALE GENOMIC DNA]</scope>
    <source>
        <strain evidence="2 3">DSM 22607</strain>
    </source>
</reference>
<evidence type="ECO:0000313" key="2">
    <source>
        <dbReference type="EMBL" id="KXK65639.1"/>
    </source>
</evidence>
<accession>A0A136Q4Q7</accession>
<name>A0A136Q4Q7_9FIRM</name>